<evidence type="ECO:0000313" key="3">
    <source>
        <dbReference type="Proteomes" id="UP000215301"/>
    </source>
</evidence>
<dbReference type="AlphaFoldDB" id="A0A231VHH8"/>
<proteinExistence type="predicted"/>
<name>A0A231VHH8_THETR</name>
<sequence length="196" mass="22525">MHDVEMVKNWILQIAYISILAIVFELLIPSSNMKKYVKVVIGLTIMIAIINPILGFLKNGVDVNSTLEREYNYNSIDINSVTKQAEIERNKLIVDEYKKRLNEQIKERILDIIDASDVEVESTIIEDLNDKNFGVIKNVHVVLSNVKYKMVNDINDGKIIIDTSKTDEKGQILDDIKNDISKFYNVPLKNITIEER</sequence>
<evidence type="ECO:0000313" key="2">
    <source>
        <dbReference type="EMBL" id="OXT07644.1"/>
    </source>
</evidence>
<gene>
    <name evidence="2" type="primary">spoIIIAF</name>
    <name evidence="2" type="ORF">CE561_07390</name>
</gene>
<protein>
    <submittedName>
        <fullName evidence="2">Stage III sporulation protein AF</fullName>
    </submittedName>
</protein>
<dbReference type="Pfam" id="PF09581">
    <property type="entry name" value="Spore_III_AF"/>
    <property type="match status" value="1"/>
</dbReference>
<dbReference type="RefSeq" id="WP_094045173.1">
    <property type="nucleotide sequence ID" value="NZ_JARXLE010000001.1"/>
</dbReference>
<dbReference type="EMBL" id="NKHD01000020">
    <property type="protein sequence ID" value="OXT07644.1"/>
    <property type="molecule type" value="Genomic_DNA"/>
</dbReference>
<evidence type="ECO:0000256" key="1">
    <source>
        <dbReference type="SAM" id="Phobius"/>
    </source>
</evidence>
<feature type="transmembrane region" description="Helical" evidence="1">
    <location>
        <begin position="39"/>
        <end position="57"/>
    </location>
</feature>
<dbReference type="Proteomes" id="UP000215301">
    <property type="component" value="Unassembled WGS sequence"/>
</dbReference>
<feature type="transmembrane region" description="Helical" evidence="1">
    <location>
        <begin position="6"/>
        <end position="27"/>
    </location>
</feature>
<accession>A0A231VHH8</accession>
<keyword evidence="1" id="KW-1133">Transmembrane helix</keyword>
<keyword evidence="1" id="KW-0812">Transmembrane</keyword>
<reference evidence="2 3" key="1">
    <citation type="submission" date="2017-06" db="EMBL/GenBank/DDBJ databases">
        <title>Isolation and characterization of a thermophilic and butanogenic Thermoanaerobacterium thermosaccharolyticum M5 capable of efficient degradation of hemicellulose.</title>
        <authorList>
            <person name="Xin F."/>
            <person name="Jiang Y."/>
        </authorList>
    </citation>
    <scope>NUCLEOTIDE SEQUENCE [LARGE SCALE GENOMIC DNA]</scope>
    <source>
        <strain evidence="2 3">M5</strain>
    </source>
</reference>
<keyword evidence="1" id="KW-0472">Membrane</keyword>
<comment type="caution">
    <text evidence="2">The sequence shown here is derived from an EMBL/GenBank/DDBJ whole genome shotgun (WGS) entry which is preliminary data.</text>
</comment>
<organism evidence="2 3">
    <name type="scientific">Thermoanaerobacterium thermosaccharolyticum</name>
    <name type="common">Clostridium thermosaccharolyticum</name>
    <dbReference type="NCBI Taxonomy" id="1517"/>
    <lineage>
        <taxon>Bacteria</taxon>
        <taxon>Bacillati</taxon>
        <taxon>Bacillota</taxon>
        <taxon>Clostridia</taxon>
        <taxon>Thermoanaerobacterales</taxon>
        <taxon>Thermoanaerobacteraceae</taxon>
        <taxon>Thermoanaerobacterium</taxon>
    </lineage>
</organism>
<dbReference type="NCBIfam" id="TIGR02896">
    <property type="entry name" value="spore_III_AF"/>
    <property type="match status" value="1"/>
</dbReference>
<dbReference type="InterPro" id="IPR014245">
    <property type="entry name" value="Spore_III_AF"/>
</dbReference>